<comment type="cofactor">
    <cofactor evidence="9">
        <name>Fe(2+)</name>
        <dbReference type="ChEBI" id="CHEBI:29033"/>
    </cofactor>
    <text evidence="9">Binds 1 Fe(2+) cation per monomer.</text>
</comment>
<evidence type="ECO:0000256" key="4">
    <source>
        <dbReference type="ARBA" id="ARBA00022723"/>
    </source>
</evidence>
<dbReference type="GO" id="GO:0019284">
    <property type="term" value="P:L-methionine salvage from S-adenosylmethionine"/>
    <property type="evidence" value="ECO:0007669"/>
    <property type="project" value="InterPro"/>
</dbReference>
<dbReference type="InterPro" id="IPR014710">
    <property type="entry name" value="RmlC-like_jellyroll"/>
</dbReference>
<feature type="binding site" evidence="9">
    <location>
        <position position="101"/>
    </location>
    <ligand>
        <name>Ni(2+)</name>
        <dbReference type="ChEBI" id="CHEBI:49786"/>
    </ligand>
</feature>
<name>A0A366Y0B1_9BACI</name>
<feature type="binding site" evidence="9">
    <location>
        <position position="101"/>
    </location>
    <ligand>
        <name>Fe(2+)</name>
        <dbReference type="ChEBI" id="CHEBI:29033"/>
    </ligand>
</feature>
<evidence type="ECO:0000256" key="7">
    <source>
        <dbReference type="ARBA" id="ARBA00023004"/>
    </source>
</evidence>
<dbReference type="GO" id="GO:0010308">
    <property type="term" value="F:acireductone dioxygenase (Ni2+-requiring) activity"/>
    <property type="evidence" value="ECO:0007669"/>
    <property type="project" value="UniProtKB-UniRule"/>
</dbReference>
<dbReference type="Pfam" id="PF03079">
    <property type="entry name" value="ARD"/>
    <property type="match status" value="1"/>
</dbReference>
<gene>
    <name evidence="9" type="primary">mtnD</name>
    <name evidence="10" type="ORF">DS031_09960</name>
</gene>
<comment type="cofactor">
    <cofactor evidence="9">
        <name>Ni(2+)</name>
        <dbReference type="ChEBI" id="CHEBI:49786"/>
    </cofactor>
    <text evidence="9">Binds 1 nickel ion per monomer.</text>
</comment>
<evidence type="ECO:0000256" key="3">
    <source>
        <dbReference type="ARBA" id="ARBA00022605"/>
    </source>
</evidence>
<dbReference type="CDD" id="cd02232">
    <property type="entry name" value="cupin_ARD"/>
    <property type="match status" value="1"/>
</dbReference>
<evidence type="ECO:0000256" key="1">
    <source>
        <dbReference type="ARBA" id="ARBA00000428"/>
    </source>
</evidence>
<protein>
    <recommendedName>
        <fullName evidence="9">Acireductone dioxygenase</fullName>
    </recommendedName>
    <alternativeName>
        <fullName evidence="9">1,2-dihydroxy-3-keto-5-methylthiopentene dioxygenase</fullName>
        <shortName evidence="9">DHK-MTPene dioxygenase</shortName>
    </alternativeName>
    <alternativeName>
        <fullName evidence="9">Acireductone dioxygenase (Fe(2+)-requiring)</fullName>
        <shortName evidence="9">ARD'</shortName>
        <shortName evidence="9">Fe-ARD</shortName>
        <ecNumber evidence="9">1.13.11.54</ecNumber>
    </alternativeName>
    <alternativeName>
        <fullName evidence="9">Acireductone dioxygenase (Ni(2+)-requiring)</fullName>
        <shortName evidence="9">ARD</shortName>
        <shortName evidence="9">Ni-ARD</shortName>
        <ecNumber evidence="9">1.13.11.53</ecNumber>
    </alternativeName>
</protein>
<dbReference type="SUPFAM" id="SSF51182">
    <property type="entry name" value="RmlC-like cupins"/>
    <property type="match status" value="1"/>
</dbReference>
<dbReference type="UniPathway" id="UPA00904">
    <property type="reaction ID" value="UER00878"/>
</dbReference>
<comment type="catalytic activity">
    <reaction evidence="1 9">
        <text>1,2-dihydroxy-5-(methylsulfanyl)pent-1-en-3-one + O2 = 4-methylsulfanyl-2-oxobutanoate + formate + 2 H(+)</text>
        <dbReference type="Rhea" id="RHEA:24504"/>
        <dbReference type="ChEBI" id="CHEBI:15378"/>
        <dbReference type="ChEBI" id="CHEBI:15379"/>
        <dbReference type="ChEBI" id="CHEBI:15740"/>
        <dbReference type="ChEBI" id="CHEBI:16723"/>
        <dbReference type="ChEBI" id="CHEBI:49252"/>
        <dbReference type="EC" id="1.13.11.54"/>
    </reaction>
</comment>
<sequence>MAVIKVRNTDERIEGLEAVGAFLEKQGVLYEHWDTTKLPASLQEKFDLTDEDKNEILSVYDDEIKSLAERNGYVKWDIVALSEATPNLDELLKKFEQVHTHTEDEVRAITAGSGTFIIKGEGETGYFDVELEAGDVISVPVNTPHFFTLTEERKVVAVRLFIDPSGWVANPFNDPEFEEAK</sequence>
<comment type="caution">
    <text evidence="9">Lacks conserved residue(s) required for the propagation of feature annotation.</text>
</comment>
<comment type="caution">
    <text evidence="10">The sequence shown here is derived from an EMBL/GenBank/DDBJ whole genome shotgun (WGS) entry which is preliminary data.</text>
</comment>
<evidence type="ECO:0000256" key="5">
    <source>
        <dbReference type="ARBA" id="ARBA00022964"/>
    </source>
</evidence>
<keyword evidence="4 9" id="KW-0479">Metal-binding</keyword>
<feature type="binding site" evidence="9">
    <location>
        <position position="145"/>
    </location>
    <ligand>
        <name>Ni(2+)</name>
        <dbReference type="ChEBI" id="CHEBI:49786"/>
    </ligand>
</feature>
<evidence type="ECO:0000256" key="8">
    <source>
        <dbReference type="ARBA" id="ARBA00023167"/>
    </source>
</evidence>
<accession>A0A366Y0B1</accession>
<comment type="catalytic activity">
    <reaction evidence="9">
        <text>1,2-dihydroxy-5-(methylsulfanyl)pent-1-en-3-one + O2 = 3-(methylsulfanyl)propanoate + CO + formate + 2 H(+)</text>
        <dbReference type="Rhea" id="RHEA:14161"/>
        <dbReference type="ChEBI" id="CHEBI:15378"/>
        <dbReference type="ChEBI" id="CHEBI:15379"/>
        <dbReference type="ChEBI" id="CHEBI:15740"/>
        <dbReference type="ChEBI" id="CHEBI:17245"/>
        <dbReference type="ChEBI" id="CHEBI:49016"/>
        <dbReference type="ChEBI" id="CHEBI:49252"/>
        <dbReference type="EC" id="1.13.11.53"/>
    </reaction>
</comment>
<evidence type="ECO:0000256" key="9">
    <source>
        <dbReference type="HAMAP-Rule" id="MF_01682"/>
    </source>
</evidence>
<dbReference type="EC" id="1.13.11.54" evidence="9"/>
<feature type="binding site" evidence="9">
    <location>
        <position position="105"/>
    </location>
    <ligand>
        <name>Fe(2+)</name>
        <dbReference type="ChEBI" id="CHEBI:29033"/>
    </ligand>
</feature>
<comment type="pathway">
    <text evidence="9">Amino-acid biosynthesis; L-methionine biosynthesis via salvage pathway; L-methionine from S-methyl-5-thio-alpha-D-ribose 1-phosphate: step 5/6.</text>
</comment>
<feature type="binding site" evidence="9">
    <location>
        <position position="145"/>
    </location>
    <ligand>
        <name>Fe(2+)</name>
        <dbReference type="ChEBI" id="CHEBI:29033"/>
    </ligand>
</feature>
<keyword evidence="5 9" id="KW-0223">Dioxygenase</keyword>
<comment type="subunit">
    <text evidence="9">Monomer.</text>
</comment>
<keyword evidence="8 9" id="KW-0486">Methionine biosynthesis</keyword>
<dbReference type="InterPro" id="IPR004313">
    <property type="entry name" value="ARD"/>
</dbReference>
<keyword evidence="6 9" id="KW-0560">Oxidoreductase</keyword>
<organism evidence="10 11">
    <name type="scientific">Bacillus taeanensis</name>
    <dbReference type="NCBI Taxonomy" id="273032"/>
    <lineage>
        <taxon>Bacteria</taxon>
        <taxon>Bacillati</taxon>
        <taxon>Bacillota</taxon>
        <taxon>Bacilli</taxon>
        <taxon>Bacillales</taxon>
        <taxon>Bacillaceae</taxon>
        <taxon>Bacillus</taxon>
    </lineage>
</organism>
<dbReference type="Proteomes" id="UP000253314">
    <property type="component" value="Unassembled WGS sequence"/>
</dbReference>
<evidence type="ECO:0000256" key="2">
    <source>
        <dbReference type="ARBA" id="ARBA00022596"/>
    </source>
</evidence>
<dbReference type="EMBL" id="QOCW01000008">
    <property type="protein sequence ID" value="RBW69843.1"/>
    <property type="molecule type" value="Genomic_DNA"/>
</dbReference>
<keyword evidence="2 9" id="KW-0533">Nickel</keyword>
<feature type="binding site" evidence="9">
    <location>
        <position position="99"/>
    </location>
    <ligand>
        <name>Fe(2+)</name>
        <dbReference type="ChEBI" id="CHEBI:29033"/>
    </ligand>
</feature>
<feature type="site" description="Important to generate the dianion" evidence="9">
    <location>
        <position position="107"/>
    </location>
</feature>
<dbReference type="HAMAP" id="MF_01682">
    <property type="entry name" value="Salvage_MtnD"/>
    <property type="match status" value="1"/>
</dbReference>
<dbReference type="PANTHER" id="PTHR23418">
    <property type="entry name" value="ACIREDUCTONE DIOXYGENASE"/>
    <property type="match status" value="1"/>
</dbReference>
<keyword evidence="11" id="KW-1185">Reference proteome</keyword>
<dbReference type="PANTHER" id="PTHR23418:SF0">
    <property type="entry name" value="ACIREDUCTONE DIOXYGENASE"/>
    <property type="match status" value="1"/>
</dbReference>
<keyword evidence="7 9" id="KW-0408">Iron</keyword>
<feature type="binding site" evidence="9">
    <location>
        <position position="105"/>
    </location>
    <ligand>
        <name>Ni(2+)</name>
        <dbReference type="ChEBI" id="CHEBI:49786"/>
    </ligand>
</feature>
<dbReference type="InterPro" id="IPR011051">
    <property type="entry name" value="RmlC_Cupin_sf"/>
</dbReference>
<evidence type="ECO:0000256" key="6">
    <source>
        <dbReference type="ARBA" id="ARBA00023002"/>
    </source>
</evidence>
<dbReference type="GO" id="GO:0016151">
    <property type="term" value="F:nickel cation binding"/>
    <property type="evidence" value="ECO:0007669"/>
    <property type="project" value="UniProtKB-UniRule"/>
</dbReference>
<feature type="site" description="May play a role in transmitting local conformational changes" evidence="9">
    <location>
        <position position="104"/>
    </location>
</feature>
<dbReference type="RefSeq" id="WP_113805927.1">
    <property type="nucleotide sequence ID" value="NZ_QOCW01000008.1"/>
</dbReference>
<dbReference type="Gene3D" id="2.60.120.10">
    <property type="entry name" value="Jelly Rolls"/>
    <property type="match status" value="1"/>
</dbReference>
<dbReference type="GO" id="GO:0005506">
    <property type="term" value="F:iron ion binding"/>
    <property type="evidence" value="ECO:0007669"/>
    <property type="project" value="UniProtKB-UniRule"/>
</dbReference>
<feature type="binding site" evidence="9">
    <location>
        <position position="99"/>
    </location>
    <ligand>
        <name>Ni(2+)</name>
        <dbReference type="ChEBI" id="CHEBI:49786"/>
    </ligand>
</feature>
<evidence type="ECO:0000313" key="11">
    <source>
        <dbReference type="Proteomes" id="UP000253314"/>
    </source>
</evidence>
<evidence type="ECO:0000313" key="10">
    <source>
        <dbReference type="EMBL" id="RBW69843.1"/>
    </source>
</evidence>
<dbReference type="AlphaFoldDB" id="A0A366Y0B1"/>
<dbReference type="GO" id="GO:0019509">
    <property type="term" value="P:L-methionine salvage from methylthioadenosine"/>
    <property type="evidence" value="ECO:0007669"/>
    <property type="project" value="UniProtKB-UniRule"/>
</dbReference>
<comment type="function">
    <text evidence="9">Catalyzes 2 different reactions between oxygene and the acireductone 1,2-dihydroxy-3-keto-5-methylthiopentene (DHK-MTPene) depending upon the metal bound in the active site. Fe-containing acireductone dioxygenase (Fe-ARD) produces formate and 2-keto-4-methylthiobutyrate (KMTB), the alpha-ketoacid precursor of methionine in the methionine recycle pathway. Ni-containing acireductone dioxygenase (Ni-ARD) produces methylthiopropionate, carbon monoxide and formate, and does not lie on the methionine recycle pathway.</text>
</comment>
<dbReference type="GO" id="GO:0010309">
    <property type="term" value="F:acireductone dioxygenase [iron(II)-requiring] activity"/>
    <property type="evidence" value="ECO:0007669"/>
    <property type="project" value="UniProtKB-UniRule"/>
</dbReference>
<reference evidence="10 11" key="1">
    <citation type="submission" date="2018-07" db="EMBL/GenBank/DDBJ databases">
        <title>Lottiidibacillus patelloidae gen. nov., sp. nov., isolated from the intestinal tract of a marine limpet and the reclassification of B. taeanensis BH030017T, B. algicola KMM 3737T and B. hwajinpoensis SW-72T as genus Lottiidibacillus.</title>
        <authorList>
            <person name="Liu R."/>
            <person name="Huang Z."/>
        </authorList>
    </citation>
    <scope>NUCLEOTIDE SEQUENCE [LARGE SCALE GENOMIC DNA]</scope>
    <source>
        <strain evidence="10 11">BH030017</strain>
    </source>
</reference>
<comment type="similarity">
    <text evidence="9">Belongs to the acireductone dioxygenase (ARD) family.</text>
</comment>
<dbReference type="OrthoDB" id="9795636at2"/>
<dbReference type="EC" id="1.13.11.53" evidence="9"/>
<keyword evidence="3 9" id="KW-0028">Amino-acid biosynthesis</keyword>
<proteinExistence type="inferred from homology"/>
<dbReference type="InterPro" id="IPR023956">
    <property type="entry name" value="ARD_bac"/>
</dbReference>